<dbReference type="PROSITE" id="PS50206">
    <property type="entry name" value="RHODANESE_3"/>
    <property type="match status" value="1"/>
</dbReference>
<dbReference type="SUPFAM" id="SSF52821">
    <property type="entry name" value="Rhodanese/Cell cycle control phosphatase"/>
    <property type="match status" value="1"/>
</dbReference>
<reference evidence="2" key="1">
    <citation type="submission" date="2016-10" db="EMBL/GenBank/DDBJ databases">
        <title>Sequence of Gallionella enrichment culture.</title>
        <authorList>
            <person name="Poehlein A."/>
            <person name="Muehling M."/>
            <person name="Daniel R."/>
        </authorList>
    </citation>
    <scope>NUCLEOTIDE SEQUENCE</scope>
</reference>
<proteinExistence type="predicted"/>
<dbReference type="InterPro" id="IPR036873">
    <property type="entry name" value="Rhodanese-like_dom_sf"/>
</dbReference>
<dbReference type="Gene3D" id="3.40.250.10">
    <property type="entry name" value="Rhodanese-like domain"/>
    <property type="match status" value="1"/>
</dbReference>
<organism evidence="2">
    <name type="scientific">mine drainage metagenome</name>
    <dbReference type="NCBI Taxonomy" id="410659"/>
    <lineage>
        <taxon>unclassified sequences</taxon>
        <taxon>metagenomes</taxon>
        <taxon>ecological metagenomes</taxon>
    </lineage>
</organism>
<dbReference type="SMART" id="SM00450">
    <property type="entry name" value="RHOD"/>
    <property type="match status" value="1"/>
</dbReference>
<dbReference type="CDD" id="cd00158">
    <property type="entry name" value="RHOD"/>
    <property type="match status" value="1"/>
</dbReference>
<dbReference type="EMBL" id="MLJW01000120">
    <property type="protein sequence ID" value="OIQ98344.1"/>
    <property type="molecule type" value="Genomic_DNA"/>
</dbReference>
<name>A0A1J5RPX0_9ZZZZ</name>
<dbReference type="InterPro" id="IPR050229">
    <property type="entry name" value="GlpE_sulfurtransferase"/>
</dbReference>
<dbReference type="PANTHER" id="PTHR43031">
    <property type="entry name" value="FAD-DEPENDENT OXIDOREDUCTASE"/>
    <property type="match status" value="1"/>
</dbReference>
<evidence type="ECO:0000259" key="1">
    <source>
        <dbReference type="PROSITE" id="PS50206"/>
    </source>
</evidence>
<dbReference type="AlphaFoldDB" id="A0A1J5RPX0"/>
<accession>A0A1J5RPX0</accession>
<evidence type="ECO:0000313" key="2">
    <source>
        <dbReference type="EMBL" id="OIQ98344.1"/>
    </source>
</evidence>
<sequence>MLALLKRFLGLSSNPEKQVMNATIKKVSPTELVQWLKEGSAVVVDVREAQEHQAGHIPGAVLVPLSSFNPAKVPDSAGKHLVFHCQMGRRCGPASEMMAASGFAGDIYRLDGGFNAWVNAGGAVKR</sequence>
<dbReference type="Pfam" id="PF00581">
    <property type="entry name" value="Rhodanese"/>
    <property type="match status" value="1"/>
</dbReference>
<dbReference type="PANTHER" id="PTHR43031:SF16">
    <property type="entry name" value="OXIDOREDUCTASE"/>
    <property type="match status" value="1"/>
</dbReference>
<dbReference type="InterPro" id="IPR001763">
    <property type="entry name" value="Rhodanese-like_dom"/>
</dbReference>
<protein>
    <submittedName>
        <fullName evidence="2">Inner membrane protein YgaP</fullName>
    </submittedName>
</protein>
<feature type="domain" description="Rhodanese" evidence="1">
    <location>
        <begin position="37"/>
        <end position="126"/>
    </location>
</feature>
<gene>
    <name evidence="2" type="primary">ygaP_3</name>
    <name evidence="2" type="ORF">GALL_196220</name>
</gene>
<comment type="caution">
    <text evidence="2">The sequence shown here is derived from an EMBL/GenBank/DDBJ whole genome shotgun (WGS) entry which is preliminary data.</text>
</comment>